<gene>
    <name evidence="1" type="ORF">CA606_00940</name>
</gene>
<dbReference type="EMBL" id="CP023315">
    <property type="protein sequence ID" value="ATC31029.1"/>
    <property type="molecule type" value="Genomic_DNA"/>
</dbReference>
<accession>A0A290MTV2</accession>
<dbReference type="Proteomes" id="UP000217311">
    <property type="component" value="Chromosome"/>
</dbReference>
<reference evidence="2" key="1">
    <citation type="submission" date="2017-09" db="EMBL/GenBank/DDBJ databases">
        <title>Genome evolution observed in wild isolates of Caulobacter crescentus.</title>
        <authorList>
            <person name="Ely B."/>
            <person name="Wilson K."/>
            <person name="Scott D."/>
        </authorList>
    </citation>
    <scope>NUCLEOTIDE SEQUENCE [LARGE SCALE GENOMIC DNA]</scope>
    <source>
        <strain evidence="2">CB13b1a</strain>
    </source>
</reference>
<proteinExistence type="predicted"/>
<evidence type="ECO:0000313" key="2">
    <source>
        <dbReference type="Proteomes" id="UP000217311"/>
    </source>
</evidence>
<sequence>MAIQSFKDLRAKAILDGVTPGKGFPSDLIRVAKRKLEMLEAAVVLNDLRTPPGNRLEALSGHRKGQHSIRVNDQFRLVFVWTEAGPAEVEFVDYH</sequence>
<dbReference type="Pfam" id="PF05015">
    <property type="entry name" value="HigB-like_toxin"/>
    <property type="match status" value="1"/>
</dbReference>
<dbReference type="RefSeq" id="WP_096050496.1">
    <property type="nucleotide sequence ID" value="NZ_CP023315.3"/>
</dbReference>
<organism evidence="1 2">
    <name type="scientific">Caulobacter vibrioides</name>
    <name type="common">Caulobacter crescentus</name>
    <dbReference type="NCBI Taxonomy" id="155892"/>
    <lineage>
        <taxon>Bacteria</taxon>
        <taxon>Pseudomonadati</taxon>
        <taxon>Pseudomonadota</taxon>
        <taxon>Alphaproteobacteria</taxon>
        <taxon>Caulobacterales</taxon>
        <taxon>Caulobacteraceae</taxon>
        <taxon>Caulobacter</taxon>
    </lineage>
</organism>
<dbReference type="InterPro" id="IPR035093">
    <property type="entry name" value="RelE/ParE_toxin_dom_sf"/>
</dbReference>
<dbReference type="PANTHER" id="PTHR40266">
    <property type="entry name" value="TOXIN HIGB-1"/>
    <property type="match status" value="1"/>
</dbReference>
<protein>
    <submittedName>
        <fullName evidence="1">Killer protein</fullName>
    </submittedName>
</protein>
<dbReference type="AlphaFoldDB" id="A0A290MTV2"/>
<dbReference type="InterPro" id="IPR007711">
    <property type="entry name" value="HigB-1"/>
</dbReference>
<dbReference type="PANTHER" id="PTHR40266:SF2">
    <property type="entry name" value="TOXIN HIGB-1"/>
    <property type="match status" value="1"/>
</dbReference>
<evidence type="ECO:0000313" key="1">
    <source>
        <dbReference type="EMBL" id="ATC31029.1"/>
    </source>
</evidence>
<dbReference type="Gene3D" id="3.30.2310.20">
    <property type="entry name" value="RelE-like"/>
    <property type="match status" value="1"/>
</dbReference>
<name>A0A290MTV2_CAUVI</name>
<dbReference type="SUPFAM" id="SSF143011">
    <property type="entry name" value="RelE-like"/>
    <property type="match status" value="1"/>
</dbReference>